<proteinExistence type="predicted"/>
<comment type="caution">
    <text evidence="1">The sequence shown here is derived from an EMBL/GenBank/DDBJ whole genome shotgun (WGS) entry which is preliminary data.</text>
</comment>
<sequence length="59" mass="6489">MHGGVIEAIPLILGVVEDFGVGISIGADHIPTWRQTPSDIQLDAARADLEVRWPEIAWR</sequence>
<name>A0A0J8FQ42_9PSED</name>
<organism evidence="1 2">
    <name type="scientific">Pseudomonas fildesensis</name>
    <dbReference type="NCBI Taxonomy" id="1674920"/>
    <lineage>
        <taxon>Bacteria</taxon>
        <taxon>Pseudomonadati</taxon>
        <taxon>Pseudomonadota</taxon>
        <taxon>Gammaproteobacteria</taxon>
        <taxon>Pseudomonadales</taxon>
        <taxon>Pseudomonadaceae</taxon>
        <taxon>Pseudomonas</taxon>
    </lineage>
</organism>
<evidence type="ECO:0000313" key="2">
    <source>
        <dbReference type="Proteomes" id="UP000037551"/>
    </source>
</evidence>
<gene>
    <name evidence="1" type="ORF">ACR52_28595</name>
</gene>
<dbReference type="Proteomes" id="UP000037551">
    <property type="component" value="Unassembled WGS sequence"/>
</dbReference>
<evidence type="ECO:0000313" key="1">
    <source>
        <dbReference type="EMBL" id="KMT52357.1"/>
    </source>
</evidence>
<accession>A0A0J8FQ42</accession>
<dbReference type="AlphaFoldDB" id="A0A0J8FQ42"/>
<dbReference type="PATRIC" id="fig|1674920.3.peg.5853"/>
<keyword evidence="2" id="KW-1185">Reference proteome</keyword>
<dbReference type="EMBL" id="LFMW01000039">
    <property type="protein sequence ID" value="KMT52357.1"/>
    <property type="molecule type" value="Genomic_DNA"/>
</dbReference>
<reference evidence="1 2" key="1">
    <citation type="submission" date="2015-06" db="EMBL/GenBank/DDBJ databases">
        <title>Draft genome sequence of an Antarctic Pseudomonas sp. strain KG01 with full potential for biotechnological applications.</title>
        <authorList>
            <person name="Pavlov M.S."/>
            <person name="Lira F."/>
            <person name="Martinez J.L."/>
            <person name="Marshall S.H."/>
        </authorList>
    </citation>
    <scope>NUCLEOTIDE SEQUENCE [LARGE SCALE GENOMIC DNA]</scope>
    <source>
        <strain evidence="1 2">KG01</strain>
    </source>
</reference>
<protein>
    <submittedName>
        <fullName evidence="1">Uncharacterized protein</fullName>
    </submittedName>
</protein>